<protein>
    <submittedName>
        <fullName evidence="4">Sulfotransferase 1C4</fullName>
    </submittedName>
</protein>
<dbReference type="OrthoDB" id="205623at2759"/>
<dbReference type="EMBL" id="BGZK01000201">
    <property type="protein sequence ID" value="GBP28018.1"/>
    <property type="molecule type" value="Genomic_DNA"/>
</dbReference>
<dbReference type="GO" id="GO:0008146">
    <property type="term" value="F:sulfotransferase activity"/>
    <property type="evidence" value="ECO:0007669"/>
    <property type="project" value="InterPro"/>
</dbReference>
<dbReference type="Pfam" id="PF00685">
    <property type="entry name" value="Sulfotransfer_1"/>
    <property type="match status" value="1"/>
</dbReference>
<evidence type="ECO:0000256" key="2">
    <source>
        <dbReference type="ARBA" id="ARBA00022679"/>
    </source>
</evidence>
<name>A0A4C1UNH6_EUMVA</name>
<organism evidence="4 5">
    <name type="scientific">Eumeta variegata</name>
    <name type="common">Bagworm moth</name>
    <name type="synonym">Eumeta japonica</name>
    <dbReference type="NCBI Taxonomy" id="151549"/>
    <lineage>
        <taxon>Eukaryota</taxon>
        <taxon>Metazoa</taxon>
        <taxon>Ecdysozoa</taxon>
        <taxon>Arthropoda</taxon>
        <taxon>Hexapoda</taxon>
        <taxon>Insecta</taxon>
        <taxon>Pterygota</taxon>
        <taxon>Neoptera</taxon>
        <taxon>Endopterygota</taxon>
        <taxon>Lepidoptera</taxon>
        <taxon>Glossata</taxon>
        <taxon>Ditrysia</taxon>
        <taxon>Tineoidea</taxon>
        <taxon>Psychidae</taxon>
        <taxon>Oiketicinae</taxon>
        <taxon>Eumeta</taxon>
    </lineage>
</organism>
<dbReference type="STRING" id="151549.A0A4C1UNH6"/>
<evidence type="ECO:0000313" key="4">
    <source>
        <dbReference type="EMBL" id="GBP28018.1"/>
    </source>
</evidence>
<dbReference type="InterPro" id="IPR000863">
    <property type="entry name" value="Sulfotransferase_dom"/>
</dbReference>
<reference evidence="4 5" key="1">
    <citation type="journal article" date="2019" name="Commun. Biol.">
        <title>The bagworm genome reveals a unique fibroin gene that provides high tensile strength.</title>
        <authorList>
            <person name="Kono N."/>
            <person name="Nakamura H."/>
            <person name="Ohtoshi R."/>
            <person name="Tomita M."/>
            <person name="Numata K."/>
            <person name="Arakawa K."/>
        </authorList>
    </citation>
    <scope>NUCLEOTIDE SEQUENCE [LARGE SCALE GENOMIC DNA]</scope>
</reference>
<dbReference type="PANTHER" id="PTHR11783">
    <property type="entry name" value="SULFOTRANSFERASE SULT"/>
    <property type="match status" value="1"/>
</dbReference>
<gene>
    <name evidence="4" type="primary">SULT1C4</name>
    <name evidence="4" type="ORF">EVAR_83649_1</name>
</gene>
<comment type="similarity">
    <text evidence="1">Belongs to the sulfotransferase 1 family.</text>
</comment>
<accession>A0A4C1UNH6</accession>
<evidence type="ECO:0000256" key="1">
    <source>
        <dbReference type="ARBA" id="ARBA00005771"/>
    </source>
</evidence>
<comment type="caution">
    <text evidence="4">The sequence shown here is derived from an EMBL/GenBank/DDBJ whole genome shotgun (WGS) entry which is preliminary data.</text>
</comment>
<keyword evidence="2 4" id="KW-0808">Transferase</keyword>
<feature type="domain" description="Sulfotransferase" evidence="3">
    <location>
        <begin position="58"/>
        <end position="295"/>
    </location>
</feature>
<dbReference type="InterPro" id="IPR027417">
    <property type="entry name" value="P-loop_NTPase"/>
</dbReference>
<dbReference type="Proteomes" id="UP000299102">
    <property type="component" value="Unassembled WGS sequence"/>
</dbReference>
<dbReference type="AlphaFoldDB" id="A0A4C1UNH6"/>
<keyword evidence="5" id="KW-1185">Reference proteome</keyword>
<dbReference type="Gene3D" id="3.40.50.300">
    <property type="entry name" value="P-loop containing nucleotide triphosphate hydrolases"/>
    <property type="match status" value="1"/>
</dbReference>
<evidence type="ECO:0000259" key="3">
    <source>
        <dbReference type="Pfam" id="PF00685"/>
    </source>
</evidence>
<dbReference type="SUPFAM" id="SSF52540">
    <property type="entry name" value="P-loop containing nucleoside triphosphate hydrolases"/>
    <property type="match status" value="1"/>
</dbReference>
<evidence type="ECO:0000313" key="5">
    <source>
        <dbReference type="Proteomes" id="UP000299102"/>
    </source>
</evidence>
<proteinExistence type="inferred from homology"/>
<sequence>MAENVKVLDVEADVEKKLATHFGGPKRAYAYFGEDKYFIPKTYKNHADGIRRMPLREDDIWVATFPRSGTTWTQEMVWLINNKLNYEKAADSRLMQRYIFLEFRSFLTQEIIDELYSNQAESHSVFVDYKSLVNAASPRFFKTHLPMPLLPAQLLDTARVVYVARDPRDVAVSYYHHNKLFKVFGFTGDFKDYWEFFKNNQVEHAPFFAHVKGAWAQRNHPNMLFLFYEEMYKDLPSVVRRVAKFFEKQYSDEQLDKLCEHLTFDNMKQNAAVHPKWLRESADGAKVEKFFRKGANARALSNPREVTRTLPAFKDEIRYLMEEEVGHQKSYSLDETQQRIPLFQVCKSGGWRDYFDDKMAEEAEDWIQSNLRDTDLRFPEV</sequence>